<sequence>MCEAFAGACAAAPEISRRALALLGDLQPVCCRKSEGEPVADPFWRVAREGVLERLSDVSCVQTSAGQLRKPGEVLLRGSGPLRRASELLPGELVNLSCGRSLCDAGDAGEERLLRRLGAETFSARHFAQCLAYQGGAWPRGWVAATWAEDVPSGRRIAALYNLLGFIMRPGDESSEAQTSELLLQLPSLPLFPLLSKGQSERPCAKLEEGPIFLGICSALTERGFMRPGSWHWAKVAPCGFCLALTPPAVSSGLDSLGAQLLASLGVEAPSRAQLAEAALQRLLRLQPGAEAAPLAFSCWAALAVLRDLWAEPETEKEIRGLAAVRQALVSLGSCGSLEEAKKLMAGQGLGALLLAPAEKLQPPPTLRCPSVLGHLRQLPS</sequence>
<accession>A0AA36IAI4</accession>
<gene>
    <name evidence="1" type="ORF">EVOR1521_LOCUS10009</name>
</gene>
<dbReference type="Proteomes" id="UP001178507">
    <property type="component" value="Unassembled WGS sequence"/>
</dbReference>
<feature type="non-terminal residue" evidence="1">
    <location>
        <position position="381"/>
    </location>
</feature>
<evidence type="ECO:0000313" key="1">
    <source>
        <dbReference type="EMBL" id="CAJ1382684.1"/>
    </source>
</evidence>
<proteinExistence type="predicted"/>
<reference evidence="1" key="1">
    <citation type="submission" date="2023-08" db="EMBL/GenBank/DDBJ databases">
        <authorList>
            <person name="Chen Y."/>
            <person name="Shah S."/>
            <person name="Dougan E. K."/>
            <person name="Thang M."/>
            <person name="Chan C."/>
        </authorList>
    </citation>
    <scope>NUCLEOTIDE SEQUENCE</scope>
</reference>
<keyword evidence="2" id="KW-1185">Reference proteome</keyword>
<name>A0AA36IAI4_9DINO</name>
<evidence type="ECO:0000313" key="2">
    <source>
        <dbReference type="Proteomes" id="UP001178507"/>
    </source>
</evidence>
<dbReference type="AlphaFoldDB" id="A0AA36IAI4"/>
<comment type="caution">
    <text evidence="1">The sequence shown here is derived from an EMBL/GenBank/DDBJ whole genome shotgun (WGS) entry which is preliminary data.</text>
</comment>
<protein>
    <submittedName>
        <fullName evidence="1">Uncharacterized protein</fullName>
    </submittedName>
</protein>
<dbReference type="EMBL" id="CAUJNA010000932">
    <property type="protein sequence ID" value="CAJ1382684.1"/>
    <property type="molecule type" value="Genomic_DNA"/>
</dbReference>
<organism evidence="1 2">
    <name type="scientific">Effrenium voratum</name>
    <dbReference type="NCBI Taxonomy" id="2562239"/>
    <lineage>
        <taxon>Eukaryota</taxon>
        <taxon>Sar</taxon>
        <taxon>Alveolata</taxon>
        <taxon>Dinophyceae</taxon>
        <taxon>Suessiales</taxon>
        <taxon>Symbiodiniaceae</taxon>
        <taxon>Effrenium</taxon>
    </lineage>
</organism>